<sequence length="46" mass="5096">MSPPFALLDTFVKLAMFLLFVFLPVGAYIWLRYHGTLGDPPGRGLG</sequence>
<keyword evidence="1" id="KW-0472">Membrane</keyword>
<proteinExistence type="predicted"/>
<accession>A0A6A8GLM7</accession>
<evidence type="ECO:0000313" key="2">
    <source>
        <dbReference type="EMBL" id="MRX22600.1"/>
    </source>
</evidence>
<keyword evidence="1" id="KW-0812">Transmembrane</keyword>
<dbReference type="EMBL" id="WKJO01000001">
    <property type="protein sequence ID" value="MRX22600.1"/>
    <property type="molecule type" value="Genomic_DNA"/>
</dbReference>
<gene>
    <name evidence="2" type="ORF">GJR96_11620</name>
</gene>
<reference evidence="2 3" key="1">
    <citation type="submission" date="2019-11" db="EMBL/GenBank/DDBJ databases">
        <title>Whole genome sequence of Haloferax sp. MBLA0076.</title>
        <authorList>
            <person name="Seo M.-J."/>
            <person name="Cho E.-S."/>
        </authorList>
    </citation>
    <scope>NUCLEOTIDE SEQUENCE [LARGE SCALE GENOMIC DNA]</scope>
    <source>
        <strain evidence="2 3">MBLA0076</strain>
    </source>
</reference>
<name>A0A6A8GLM7_9EURY</name>
<feature type="transmembrane region" description="Helical" evidence="1">
    <location>
        <begin position="12"/>
        <end position="31"/>
    </location>
</feature>
<dbReference type="Proteomes" id="UP000439022">
    <property type="component" value="Unassembled WGS sequence"/>
</dbReference>
<evidence type="ECO:0000256" key="1">
    <source>
        <dbReference type="SAM" id="Phobius"/>
    </source>
</evidence>
<keyword evidence="1" id="KW-1133">Transmembrane helix</keyword>
<dbReference type="RefSeq" id="WP_154326226.1">
    <property type="nucleotide sequence ID" value="NZ_WKJO01000001.1"/>
</dbReference>
<organism evidence="2 3">
    <name type="scientific">Haloferax litoreum</name>
    <dbReference type="NCBI Taxonomy" id="2666140"/>
    <lineage>
        <taxon>Archaea</taxon>
        <taxon>Methanobacteriati</taxon>
        <taxon>Methanobacteriota</taxon>
        <taxon>Stenosarchaea group</taxon>
        <taxon>Halobacteria</taxon>
        <taxon>Halobacteriales</taxon>
        <taxon>Haloferacaceae</taxon>
        <taxon>Haloferax</taxon>
    </lineage>
</organism>
<evidence type="ECO:0000313" key="3">
    <source>
        <dbReference type="Proteomes" id="UP000439022"/>
    </source>
</evidence>
<keyword evidence="3" id="KW-1185">Reference proteome</keyword>
<dbReference type="AlphaFoldDB" id="A0A6A8GLM7"/>
<comment type="caution">
    <text evidence="2">The sequence shown here is derived from an EMBL/GenBank/DDBJ whole genome shotgun (WGS) entry which is preliminary data.</text>
</comment>
<protein>
    <submittedName>
        <fullName evidence="2">Uncharacterized protein</fullName>
    </submittedName>
</protein>